<dbReference type="EMBL" id="JXJN01003507">
    <property type="status" value="NOT_ANNOTATED_CDS"/>
    <property type="molecule type" value="Genomic_DNA"/>
</dbReference>
<keyword evidence="1" id="KW-1133">Transmembrane helix</keyword>
<dbReference type="EnsemblMetazoa" id="GPPI008617-RA">
    <property type="protein sequence ID" value="GPPI008617-PA"/>
    <property type="gene ID" value="GPPI008617"/>
</dbReference>
<evidence type="ECO:0000313" key="3">
    <source>
        <dbReference type="Proteomes" id="UP000092460"/>
    </source>
</evidence>
<proteinExistence type="predicted"/>
<keyword evidence="1" id="KW-0472">Membrane</keyword>
<reference evidence="3" key="1">
    <citation type="submission" date="2015-01" db="EMBL/GenBank/DDBJ databases">
        <authorList>
            <person name="Aksoy S."/>
            <person name="Warren W."/>
            <person name="Wilson R.K."/>
        </authorList>
    </citation>
    <scope>NUCLEOTIDE SEQUENCE [LARGE SCALE GENOMIC DNA]</scope>
    <source>
        <strain evidence="3">IAEA</strain>
    </source>
</reference>
<evidence type="ECO:0000313" key="2">
    <source>
        <dbReference type="EnsemblMetazoa" id="GPPI008617-PA"/>
    </source>
</evidence>
<keyword evidence="3" id="KW-1185">Reference proteome</keyword>
<organism evidence="2 3">
    <name type="scientific">Glossina palpalis gambiensis</name>
    <dbReference type="NCBI Taxonomy" id="67801"/>
    <lineage>
        <taxon>Eukaryota</taxon>
        <taxon>Metazoa</taxon>
        <taxon>Ecdysozoa</taxon>
        <taxon>Arthropoda</taxon>
        <taxon>Hexapoda</taxon>
        <taxon>Insecta</taxon>
        <taxon>Pterygota</taxon>
        <taxon>Neoptera</taxon>
        <taxon>Endopterygota</taxon>
        <taxon>Diptera</taxon>
        <taxon>Brachycera</taxon>
        <taxon>Muscomorpha</taxon>
        <taxon>Hippoboscoidea</taxon>
        <taxon>Glossinidae</taxon>
        <taxon>Glossina</taxon>
    </lineage>
</organism>
<feature type="transmembrane region" description="Helical" evidence="1">
    <location>
        <begin position="62"/>
        <end position="81"/>
    </location>
</feature>
<sequence length="151" mass="17213">MDKTIDWKMGRQVGRFVERWGRLVREGVSTRVGKHYLHIIVVFFLVDMLLLLLLTLGQQTEILFLVYAFIGYGNVNVTLSISMSIDFRTFEVTVTIAVRLMQPQHTILVCSLQETINKKLLTQVLPVSTTIATSASVSQSSKTYEQNKELF</sequence>
<accession>A0A1B0AU32</accession>
<name>A0A1B0AU32_9MUSC</name>
<feature type="transmembrane region" description="Helical" evidence="1">
    <location>
        <begin position="35"/>
        <end position="56"/>
    </location>
</feature>
<dbReference type="VEuPathDB" id="VectorBase:GPPI008617"/>
<reference evidence="2" key="2">
    <citation type="submission" date="2020-05" db="UniProtKB">
        <authorList>
            <consortium name="EnsemblMetazoa"/>
        </authorList>
    </citation>
    <scope>IDENTIFICATION</scope>
    <source>
        <strain evidence="2">IAEA</strain>
    </source>
</reference>
<evidence type="ECO:0000256" key="1">
    <source>
        <dbReference type="SAM" id="Phobius"/>
    </source>
</evidence>
<keyword evidence="1" id="KW-0812">Transmembrane</keyword>
<dbReference type="AlphaFoldDB" id="A0A1B0AU32"/>
<dbReference type="Proteomes" id="UP000092460">
    <property type="component" value="Unassembled WGS sequence"/>
</dbReference>
<protein>
    <submittedName>
        <fullName evidence="2">Uncharacterized protein</fullName>
    </submittedName>
</protein>